<comment type="similarity">
    <text evidence="7">Belongs to the binding-protein-dependent transport system permease family.</text>
</comment>
<evidence type="ECO:0000256" key="4">
    <source>
        <dbReference type="ARBA" id="ARBA00022692"/>
    </source>
</evidence>
<proteinExistence type="inferred from homology"/>
<evidence type="ECO:0000256" key="6">
    <source>
        <dbReference type="ARBA" id="ARBA00023136"/>
    </source>
</evidence>
<feature type="domain" description="ABC transmembrane type-1" evidence="8">
    <location>
        <begin position="60"/>
        <end position="238"/>
    </location>
</feature>
<evidence type="ECO:0000259" key="8">
    <source>
        <dbReference type="PROSITE" id="PS50928"/>
    </source>
</evidence>
<dbReference type="PANTHER" id="PTHR30151">
    <property type="entry name" value="ALKANE SULFONATE ABC TRANSPORTER-RELATED, MEMBRANE SUBUNIT"/>
    <property type="match status" value="1"/>
</dbReference>
<organism evidence="9 10">
    <name type="scientific">Symbiobacterium terraclitae</name>
    <dbReference type="NCBI Taxonomy" id="557451"/>
    <lineage>
        <taxon>Bacteria</taxon>
        <taxon>Bacillati</taxon>
        <taxon>Bacillota</taxon>
        <taxon>Clostridia</taxon>
        <taxon>Eubacteriales</taxon>
        <taxon>Symbiobacteriaceae</taxon>
        <taxon>Symbiobacterium</taxon>
    </lineage>
</organism>
<dbReference type="PROSITE" id="PS50928">
    <property type="entry name" value="ABC_TM1"/>
    <property type="match status" value="1"/>
</dbReference>
<comment type="caution">
    <text evidence="9">The sequence shown here is derived from an EMBL/GenBank/DDBJ whole genome shotgun (WGS) entry which is preliminary data.</text>
</comment>
<dbReference type="PANTHER" id="PTHR30151:SF0">
    <property type="entry name" value="ABC TRANSPORTER PERMEASE PROTEIN MJ0413-RELATED"/>
    <property type="match status" value="1"/>
</dbReference>
<dbReference type="InterPro" id="IPR035906">
    <property type="entry name" value="MetI-like_sf"/>
</dbReference>
<dbReference type="CDD" id="cd06261">
    <property type="entry name" value="TM_PBP2"/>
    <property type="match status" value="1"/>
</dbReference>
<dbReference type="InterPro" id="IPR000515">
    <property type="entry name" value="MetI-like"/>
</dbReference>
<dbReference type="Gene3D" id="1.10.3720.10">
    <property type="entry name" value="MetI-like"/>
    <property type="match status" value="1"/>
</dbReference>
<feature type="transmembrane region" description="Helical" evidence="7">
    <location>
        <begin position="120"/>
        <end position="138"/>
    </location>
</feature>
<name>A0ABS4JQP5_9FIRM</name>
<protein>
    <submittedName>
        <fullName evidence="9">NitT/TauT family transport system permease protein</fullName>
    </submittedName>
</protein>
<evidence type="ECO:0000256" key="1">
    <source>
        <dbReference type="ARBA" id="ARBA00004651"/>
    </source>
</evidence>
<dbReference type="EMBL" id="JAGGLG010000007">
    <property type="protein sequence ID" value="MBP2017859.1"/>
    <property type="molecule type" value="Genomic_DNA"/>
</dbReference>
<dbReference type="Proteomes" id="UP001519289">
    <property type="component" value="Unassembled WGS sequence"/>
</dbReference>
<keyword evidence="2 7" id="KW-0813">Transport</keyword>
<evidence type="ECO:0000313" key="9">
    <source>
        <dbReference type="EMBL" id="MBP2017859.1"/>
    </source>
</evidence>
<dbReference type="Pfam" id="PF00528">
    <property type="entry name" value="BPD_transp_1"/>
    <property type="match status" value="1"/>
</dbReference>
<feature type="transmembrane region" description="Helical" evidence="7">
    <location>
        <begin position="166"/>
        <end position="187"/>
    </location>
</feature>
<gene>
    <name evidence="9" type="ORF">J2Z79_001244</name>
</gene>
<keyword evidence="4 7" id="KW-0812">Transmembrane</keyword>
<evidence type="ECO:0000256" key="7">
    <source>
        <dbReference type="RuleBase" id="RU363032"/>
    </source>
</evidence>
<feature type="transmembrane region" description="Helical" evidence="7">
    <location>
        <begin position="219"/>
        <end position="238"/>
    </location>
</feature>
<dbReference type="SUPFAM" id="SSF161098">
    <property type="entry name" value="MetI-like"/>
    <property type="match status" value="1"/>
</dbReference>
<evidence type="ECO:0000256" key="3">
    <source>
        <dbReference type="ARBA" id="ARBA00022475"/>
    </source>
</evidence>
<reference evidence="9 10" key="1">
    <citation type="submission" date="2021-03" db="EMBL/GenBank/DDBJ databases">
        <title>Genomic Encyclopedia of Type Strains, Phase IV (KMG-IV): sequencing the most valuable type-strain genomes for metagenomic binning, comparative biology and taxonomic classification.</title>
        <authorList>
            <person name="Goeker M."/>
        </authorList>
    </citation>
    <scope>NUCLEOTIDE SEQUENCE [LARGE SCALE GENOMIC DNA]</scope>
    <source>
        <strain evidence="9 10">DSM 27138</strain>
    </source>
</reference>
<sequence length="257" mass="27049">MRRMEGPALGLLGLGLSLALWHAVALQYPLWAVPTPLAVAGELVRLAREGALFRAVAITTGRTLAGFGIAVLLGGTAGLLAGLLPRLRQALAPVVTAVQGVPPVALIIVALLWFDANRSAPVFTIAVAVLPIIFAAALEGTRAVDRSLIEMAAVFRAPRRLLVTEIYLPHLLSYLFPALISGLGLAWKVALLAELMAGSKSGMGAGLGAARVNLNVAGMFAWIAVVVLLLLAMENLLLRPLKRRLEPWRRSQEGGGG</sequence>
<evidence type="ECO:0000313" key="10">
    <source>
        <dbReference type="Proteomes" id="UP001519289"/>
    </source>
</evidence>
<keyword evidence="5 7" id="KW-1133">Transmembrane helix</keyword>
<feature type="transmembrane region" description="Helical" evidence="7">
    <location>
        <begin position="64"/>
        <end position="84"/>
    </location>
</feature>
<keyword evidence="3" id="KW-1003">Cell membrane</keyword>
<comment type="subcellular location">
    <subcellularLocation>
        <location evidence="1 7">Cell membrane</location>
        <topology evidence="1 7">Multi-pass membrane protein</topology>
    </subcellularLocation>
</comment>
<evidence type="ECO:0000256" key="2">
    <source>
        <dbReference type="ARBA" id="ARBA00022448"/>
    </source>
</evidence>
<evidence type="ECO:0000256" key="5">
    <source>
        <dbReference type="ARBA" id="ARBA00022989"/>
    </source>
</evidence>
<keyword evidence="6 7" id="KW-0472">Membrane</keyword>
<keyword evidence="10" id="KW-1185">Reference proteome</keyword>
<feature type="transmembrane region" description="Helical" evidence="7">
    <location>
        <begin position="91"/>
        <end position="114"/>
    </location>
</feature>
<accession>A0ABS4JQP5</accession>